<dbReference type="InterPro" id="IPR029058">
    <property type="entry name" value="AB_hydrolase_fold"/>
</dbReference>
<dbReference type="EC" id="3.1.1.-" evidence="6"/>
<keyword evidence="2" id="KW-0719">Serine esterase</keyword>
<dbReference type="SUPFAM" id="SSF53474">
    <property type="entry name" value="alpha/beta-Hydrolases"/>
    <property type="match status" value="1"/>
</dbReference>
<dbReference type="Gene3D" id="3.40.50.1820">
    <property type="entry name" value="alpha/beta hydrolase"/>
    <property type="match status" value="1"/>
</dbReference>
<evidence type="ECO:0000256" key="6">
    <source>
        <dbReference type="RuleBase" id="RU361235"/>
    </source>
</evidence>
<dbReference type="InterPro" id="IPR002018">
    <property type="entry name" value="CarbesteraseB"/>
</dbReference>
<evidence type="ECO:0000256" key="1">
    <source>
        <dbReference type="ARBA" id="ARBA00005964"/>
    </source>
</evidence>
<dbReference type="FunFam" id="3.40.50.1820:FF:000155">
    <property type="entry name" value="Carboxylic ester hydrolase"/>
    <property type="match status" value="1"/>
</dbReference>
<evidence type="ECO:0000313" key="8">
    <source>
        <dbReference type="EMBL" id="JAD03766.1"/>
    </source>
</evidence>
<gene>
    <name evidence="8" type="primary">EST6_0</name>
    <name evidence="8" type="ORF">g.1446</name>
</gene>
<dbReference type="AlphaFoldDB" id="A0A0A1WYQ4"/>
<keyword evidence="3 6" id="KW-0378">Hydrolase</keyword>
<dbReference type="InterPro" id="IPR050309">
    <property type="entry name" value="Type-B_Carboxylest/Lipase"/>
</dbReference>
<evidence type="ECO:0000256" key="3">
    <source>
        <dbReference type="ARBA" id="ARBA00022801"/>
    </source>
</evidence>
<comment type="similarity">
    <text evidence="1 6">Belongs to the type-B carboxylesterase/lipase family.</text>
</comment>
<dbReference type="GO" id="GO:0052689">
    <property type="term" value="F:carboxylic ester hydrolase activity"/>
    <property type="evidence" value="ECO:0007669"/>
    <property type="project" value="UniProtKB-KW"/>
</dbReference>
<evidence type="ECO:0000259" key="7">
    <source>
        <dbReference type="Pfam" id="PF00135"/>
    </source>
</evidence>
<sequence>MFELRMQFFNIIGIVIIATTLYRANAIQVDTSLGKILGTTLKSRLGADFYAFRGIRYAQSPEGELRFQNPKPYPPWKPAILDAIEDGPMCPQVTENVTDMSEDCLRLNVYTKDLNAKKPVVVYLHPGGFYSVSAQSKNFAGPENFMDRDIVLVTLNYRLGTLGFLAVGSAEAPGNAGLKDQVEALRWIQSHISHFGGDPNSVTLFGYSAGSFSIGLHMMSPMSKGLFHRGIMMSASPLGQFDYESRQKRLSDRQAELLNCPKEPASDLVKCLKKKPMMDFVTTSAQMFDFNWNPILNWLPVIEEDFGQERFLVENPYKTIQSSNFQKVPIIIGITEYEFVERAYYLQLNETTKKWLNEEFEMYAPIILLYERDTARSKSISKTLRSTYLGNATLELPNTLDSFGKLYSDGIIGFEYHRFLDLLSRVTTVYTYLFTYKGRYSHFTYNNEVYGAVHHDELLYLLHVPVKTPLFKKTDPENGVIENLTRMWSQFARTGDPNNATDEYLKDIKWPAYTNDKKPYLVIGNDLDVKEGGIFSQRFQIWDELFPVPKFNKCH</sequence>
<accession>A0A0A1WYQ4</accession>
<dbReference type="ESTHER" id="baccu-a0a0a1wyq4">
    <property type="family name" value="Carb_B_Arthropoda"/>
</dbReference>
<proteinExistence type="inferred from homology"/>
<feature type="domain" description="Carboxylesterase type B" evidence="7">
    <location>
        <begin position="27"/>
        <end position="542"/>
    </location>
</feature>
<name>A0A0A1WYQ4_ZEUCU</name>
<reference evidence="8" key="2">
    <citation type="journal article" date="2015" name="Gigascience">
        <title>Reconstructing a comprehensive transcriptome assembly of a white-pupal translocated strain of the pest fruit fly Bactrocera cucurbitae.</title>
        <authorList>
            <person name="Sim S.B."/>
            <person name="Calla B."/>
            <person name="Hall B."/>
            <person name="DeRego T."/>
            <person name="Geib S.M."/>
        </authorList>
    </citation>
    <scope>NUCLEOTIDE SEQUENCE</scope>
</reference>
<keyword evidence="4" id="KW-1015">Disulfide bond</keyword>
<evidence type="ECO:0000256" key="4">
    <source>
        <dbReference type="ARBA" id="ARBA00023157"/>
    </source>
</evidence>
<reference evidence="8" key="1">
    <citation type="submission" date="2014-11" db="EMBL/GenBank/DDBJ databases">
        <authorList>
            <person name="Geib S."/>
        </authorList>
    </citation>
    <scope>NUCLEOTIDE SEQUENCE</scope>
</reference>
<keyword evidence="5" id="KW-0325">Glycoprotein</keyword>
<organism evidence="8">
    <name type="scientific">Zeugodacus cucurbitae</name>
    <name type="common">Melon fruit fly</name>
    <name type="synonym">Bactrocera cucurbitae</name>
    <dbReference type="NCBI Taxonomy" id="28588"/>
    <lineage>
        <taxon>Eukaryota</taxon>
        <taxon>Metazoa</taxon>
        <taxon>Ecdysozoa</taxon>
        <taxon>Arthropoda</taxon>
        <taxon>Hexapoda</taxon>
        <taxon>Insecta</taxon>
        <taxon>Pterygota</taxon>
        <taxon>Neoptera</taxon>
        <taxon>Endopterygota</taxon>
        <taxon>Diptera</taxon>
        <taxon>Brachycera</taxon>
        <taxon>Muscomorpha</taxon>
        <taxon>Tephritoidea</taxon>
        <taxon>Tephritidae</taxon>
        <taxon>Zeugodacus</taxon>
        <taxon>Zeugodacus</taxon>
    </lineage>
</organism>
<evidence type="ECO:0000256" key="5">
    <source>
        <dbReference type="ARBA" id="ARBA00023180"/>
    </source>
</evidence>
<dbReference type="PANTHER" id="PTHR11559">
    <property type="entry name" value="CARBOXYLESTERASE"/>
    <property type="match status" value="1"/>
</dbReference>
<dbReference type="InterPro" id="IPR019826">
    <property type="entry name" value="Carboxylesterase_B_AS"/>
</dbReference>
<protein>
    <recommendedName>
        <fullName evidence="6">Carboxylic ester hydrolase</fullName>
        <ecNumber evidence="6">3.1.1.-</ecNumber>
    </recommendedName>
</protein>
<dbReference type="Pfam" id="PF00135">
    <property type="entry name" value="COesterase"/>
    <property type="match status" value="1"/>
</dbReference>
<evidence type="ECO:0000256" key="2">
    <source>
        <dbReference type="ARBA" id="ARBA00022487"/>
    </source>
</evidence>
<dbReference type="EMBL" id="GBXI01010526">
    <property type="protein sequence ID" value="JAD03766.1"/>
    <property type="molecule type" value="Transcribed_RNA"/>
</dbReference>
<dbReference type="PROSITE" id="PS00122">
    <property type="entry name" value="CARBOXYLESTERASE_B_1"/>
    <property type="match status" value="1"/>
</dbReference>